<dbReference type="Pfam" id="PF04466">
    <property type="entry name" value="Terminase_3"/>
    <property type="match status" value="1"/>
</dbReference>
<dbReference type="EMBL" id="DVMU01000038">
    <property type="protein sequence ID" value="HIU33268.1"/>
    <property type="molecule type" value="Genomic_DNA"/>
</dbReference>
<dbReference type="InterPro" id="IPR027417">
    <property type="entry name" value="P-loop_NTPase"/>
</dbReference>
<evidence type="ECO:0000313" key="3">
    <source>
        <dbReference type="EMBL" id="HIU33268.1"/>
    </source>
</evidence>
<accession>A0A9D1LAD6</accession>
<dbReference type="Gene3D" id="3.30.420.280">
    <property type="match status" value="1"/>
</dbReference>
<feature type="domain" description="Phage terminase large subunit N-terminal" evidence="1">
    <location>
        <begin position="30"/>
        <end position="227"/>
    </location>
</feature>
<dbReference type="AlphaFoldDB" id="A0A9D1LAD6"/>
<reference evidence="3" key="1">
    <citation type="submission" date="2020-10" db="EMBL/GenBank/DDBJ databases">
        <authorList>
            <person name="Gilroy R."/>
        </authorList>
    </citation>
    <scope>NUCLEOTIDE SEQUENCE</scope>
    <source>
        <strain evidence="3">ChiHcec3-11533</strain>
    </source>
</reference>
<organism evidence="3 4">
    <name type="scientific">Candidatus Pullichristensenella excrementigallinarum</name>
    <dbReference type="NCBI Taxonomy" id="2840907"/>
    <lineage>
        <taxon>Bacteria</taxon>
        <taxon>Bacillati</taxon>
        <taxon>Bacillota</taxon>
        <taxon>Clostridia</taxon>
        <taxon>Candidatus Pullichristensenella</taxon>
    </lineage>
</organism>
<name>A0A9D1LAD6_9FIRM</name>
<dbReference type="InterPro" id="IPR052380">
    <property type="entry name" value="Viral_DNA_packaging_terminase"/>
</dbReference>
<reference evidence="3" key="2">
    <citation type="journal article" date="2021" name="PeerJ">
        <title>Extensive microbial diversity within the chicken gut microbiome revealed by metagenomics and culture.</title>
        <authorList>
            <person name="Gilroy R."/>
            <person name="Ravi A."/>
            <person name="Getino M."/>
            <person name="Pursley I."/>
            <person name="Horton D.L."/>
            <person name="Alikhan N.F."/>
            <person name="Baker D."/>
            <person name="Gharbi K."/>
            <person name="Hall N."/>
            <person name="Watson M."/>
            <person name="Adriaenssens E.M."/>
            <person name="Foster-Nyarko E."/>
            <person name="Jarju S."/>
            <person name="Secka A."/>
            <person name="Antonio M."/>
            <person name="Oren A."/>
            <person name="Chaudhuri R.R."/>
            <person name="La Ragione R."/>
            <person name="Hildebrand F."/>
            <person name="Pallen M.J."/>
        </authorList>
    </citation>
    <scope>NUCLEOTIDE SEQUENCE</scope>
    <source>
        <strain evidence="3">ChiHcec3-11533</strain>
    </source>
</reference>
<dbReference type="NCBIfam" id="TIGR01547">
    <property type="entry name" value="phage_term_2"/>
    <property type="match status" value="1"/>
</dbReference>
<evidence type="ECO:0000313" key="4">
    <source>
        <dbReference type="Proteomes" id="UP000824072"/>
    </source>
</evidence>
<dbReference type="InterPro" id="IPR006437">
    <property type="entry name" value="Phage_terminase_lsu"/>
</dbReference>
<dbReference type="Pfam" id="PF17288">
    <property type="entry name" value="Terminase_3C"/>
    <property type="match status" value="1"/>
</dbReference>
<sequence length="419" mass="47353">MRVRLSGLIAEPFRELHRDILAGENREYWLKGGRGSGKSSFIALEILLGLLADCEVNAIVYRKVAATLRESVYEQLLWAAEKLGIAGNIRARAQPLELCYRPTGQRILFRGADDPGKSKSLKIAQGRFGFLWLEELTEFASMDDVRSIKASVLRGEGRSVTFASYNPPMSPANWVNEEVLRPVLGRKVHMSDYRDLPREWLGEGFLREAEALRESDMRRYRHMYLGEVTGSGEEVFENLCLRRIENREIEAMDGGFAGLDFGFAADPDAFVRMDYDRKRARLVIVDEFVGYRMDAQSLAEEIKRRARGARLTCDSAEPRAIYALRECGVAATTAKKGPGSVRRGMRFLQELTEIVIDPARCPVAAREFSAYAYARDASGRPNGAYLDRDNHTIDAVRYALESEILSRNAKTFERERMGI</sequence>
<dbReference type="Gene3D" id="3.40.50.300">
    <property type="entry name" value="P-loop containing nucleotide triphosphate hydrolases"/>
    <property type="match status" value="1"/>
</dbReference>
<dbReference type="InterPro" id="IPR035412">
    <property type="entry name" value="Terminase_L_N"/>
</dbReference>
<protein>
    <submittedName>
        <fullName evidence="3">PBSX family phage terminase large subunit</fullName>
    </submittedName>
</protein>
<dbReference type="PANTHER" id="PTHR39184">
    <property type="match status" value="1"/>
</dbReference>
<gene>
    <name evidence="3" type="ORF">IAB02_01770</name>
</gene>
<dbReference type="PANTHER" id="PTHR39184:SF1">
    <property type="entry name" value="PBSX PHAGE TERMINASE LARGE SUBUNIT"/>
    <property type="match status" value="1"/>
</dbReference>
<proteinExistence type="predicted"/>
<dbReference type="Proteomes" id="UP000824072">
    <property type="component" value="Unassembled WGS sequence"/>
</dbReference>
<evidence type="ECO:0000259" key="2">
    <source>
        <dbReference type="Pfam" id="PF17288"/>
    </source>
</evidence>
<comment type="caution">
    <text evidence="3">The sequence shown here is derived from an EMBL/GenBank/DDBJ whole genome shotgun (WGS) entry which is preliminary data.</text>
</comment>
<dbReference type="InterPro" id="IPR035413">
    <property type="entry name" value="Terminase_L_C"/>
</dbReference>
<feature type="domain" description="Phage terminase large subunit C-terminal" evidence="2">
    <location>
        <begin position="260"/>
        <end position="401"/>
    </location>
</feature>
<evidence type="ECO:0000259" key="1">
    <source>
        <dbReference type="Pfam" id="PF04466"/>
    </source>
</evidence>